<feature type="region of interest" description="Disordered" evidence="1">
    <location>
        <begin position="226"/>
        <end position="264"/>
    </location>
</feature>
<dbReference type="AlphaFoldDB" id="A0A383V2S2"/>
<feature type="compositionally biased region" description="Low complexity" evidence="1">
    <location>
        <begin position="246"/>
        <end position="256"/>
    </location>
</feature>
<evidence type="ECO:0000313" key="2">
    <source>
        <dbReference type="EMBL" id="SZX59381.1"/>
    </source>
</evidence>
<dbReference type="EMBL" id="FNXT01000001">
    <property type="protein sequence ID" value="SZX59381.1"/>
    <property type="molecule type" value="Genomic_DNA"/>
</dbReference>
<organism evidence="2 3">
    <name type="scientific">Tetradesmus obliquus</name>
    <name type="common">Green alga</name>
    <name type="synonym">Acutodesmus obliquus</name>
    <dbReference type="NCBI Taxonomy" id="3088"/>
    <lineage>
        <taxon>Eukaryota</taxon>
        <taxon>Viridiplantae</taxon>
        <taxon>Chlorophyta</taxon>
        <taxon>core chlorophytes</taxon>
        <taxon>Chlorophyceae</taxon>
        <taxon>CS clade</taxon>
        <taxon>Sphaeropleales</taxon>
        <taxon>Scenedesmaceae</taxon>
        <taxon>Tetradesmus</taxon>
    </lineage>
</organism>
<accession>A0A383V2S2</accession>
<evidence type="ECO:0000256" key="1">
    <source>
        <dbReference type="SAM" id="MobiDB-lite"/>
    </source>
</evidence>
<gene>
    <name evidence="2" type="ORF">BQ4739_LOCUS3</name>
</gene>
<proteinExistence type="predicted"/>
<protein>
    <submittedName>
        <fullName evidence="2">Uncharacterized protein</fullName>
    </submittedName>
</protein>
<reference evidence="2 3" key="1">
    <citation type="submission" date="2016-10" db="EMBL/GenBank/DDBJ databases">
        <authorList>
            <person name="Cai Z."/>
        </authorList>
    </citation>
    <scope>NUCLEOTIDE SEQUENCE [LARGE SCALE GENOMIC DNA]</scope>
</reference>
<keyword evidence="3" id="KW-1185">Reference proteome</keyword>
<evidence type="ECO:0000313" key="3">
    <source>
        <dbReference type="Proteomes" id="UP000256970"/>
    </source>
</evidence>
<name>A0A383V2S2_TETOB</name>
<dbReference type="Proteomes" id="UP000256970">
    <property type="component" value="Unassembled WGS sequence"/>
</dbReference>
<sequence length="264" mass="29224">MAGQQELDVQQVMTAYGRATRNQKWYADYLLAVEMYITAPNQFCDIVGLKGSKRGQFVRTAGAVRTRHVFLQSCNVVSWDAVPAELMRSMSQLMGERAAMNPQGIPAIAPLRDSKSGWEALFHPELVTHLESEIAANTIHLEPWATRLMYAVGLAAMPDDLNTPTLKEKECKDIKHMLVYAEAYDTAAATADAPASYEGTFRKFAELLGPFANGVLPYNGRTEKEIQQEAMCDAGQPAGAEEEEQQQPQRADQSQRGRSARSHS</sequence>